<gene>
    <name evidence="3" type="ORF">SAMN02982927_01191</name>
</gene>
<name>A0A1I2QI68_9BACL</name>
<dbReference type="Gene3D" id="2.40.128.690">
    <property type="entry name" value="YycH protein, domain 3-like"/>
    <property type="match status" value="1"/>
</dbReference>
<dbReference type="AlphaFoldDB" id="A0A1I2QI68"/>
<dbReference type="OrthoDB" id="2388036at2"/>
<sequence length="271" mass="31234">MNWSRTKSIFIICFLLLDVFLVFEMYMRQQDENVEPVPDGGSVTHNYKMETVTPTLPQNITFLRGTRIDFNYQKNALVQLASGKNDAKKQKVNLEENGRQLTGMFVNPMVLGDVKNEDVQKSLLNMVYQGHEYKFWRLDQGKETIKFAQTYQNRPVYVSTRNKVQMLDFIVQKNQVTGFRQSYLKLSSNKHNKVDLINAEQAINYLADRTDLVGYSMLHIKAVELCYLNTVGVESAEPLIFVPAWHIVARIDSRTNDYFVNAVTGNVQSIN</sequence>
<dbReference type="EMBL" id="FOOY01000007">
    <property type="protein sequence ID" value="SFG27019.1"/>
    <property type="molecule type" value="Genomic_DNA"/>
</dbReference>
<keyword evidence="1" id="KW-0812">Transmembrane</keyword>
<proteinExistence type="predicted"/>
<evidence type="ECO:0000313" key="4">
    <source>
        <dbReference type="Proteomes" id="UP000198752"/>
    </source>
</evidence>
<keyword evidence="1" id="KW-1133">Transmembrane helix</keyword>
<evidence type="ECO:0000256" key="1">
    <source>
        <dbReference type="SAM" id="Phobius"/>
    </source>
</evidence>
<dbReference type="InterPro" id="IPR018604">
    <property type="entry name" value="YycI-like"/>
</dbReference>
<evidence type="ECO:0000313" key="3">
    <source>
        <dbReference type="EMBL" id="SFG27019.1"/>
    </source>
</evidence>
<dbReference type="GO" id="GO:0016020">
    <property type="term" value="C:membrane"/>
    <property type="evidence" value="ECO:0007669"/>
    <property type="project" value="InterPro"/>
</dbReference>
<reference evidence="4" key="1">
    <citation type="submission" date="2016-10" db="EMBL/GenBank/DDBJ databases">
        <authorList>
            <person name="Varghese N."/>
            <person name="Submissions S."/>
        </authorList>
    </citation>
    <scope>NUCLEOTIDE SEQUENCE [LARGE SCALE GENOMIC DNA]</scope>
    <source>
        <strain evidence="4">ATCC 700379</strain>
    </source>
</reference>
<evidence type="ECO:0000259" key="2">
    <source>
        <dbReference type="Pfam" id="PF09648"/>
    </source>
</evidence>
<feature type="transmembrane region" description="Helical" evidence="1">
    <location>
        <begin position="9"/>
        <end position="27"/>
    </location>
</feature>
<protein>
    <submittedName>
        <fullName evidence="3">Two-component signal transduction system YycFG, regulatory protein YycI</fullName>
    </submittedName>
</protein>
<dbReference type="STRING" id="269670.SAMN02982927_01191"/>
<dbReference type="Proteomes" id="UP000198752">
    <property type="component" value="Unassembled WGS sequence"/>
</dbReference>
<dbReference type="Pfam" id="PF09648">
    <property type="entry name" value="YycI"/>
    <property type="match status" value="1"/>
</dbReference>
<organism evidence="3 4">
    <name type="scientific">Sporolactobacillus nakayamae</name>
    <dbReference type="NCBI Taxonomy" id="269670"/>
    <lineage>
        <taxon>Bacteria</taxon>
        <taxon>Bacillati</taxon>
        <taxon>Bacillota</taxon>
        <taxon>Bacilli</taxon>
        <taxon>Bacillales</taxon>
        <taxon>Sporolactobacillaceae</taxon>
        <taxon>Sporolactobacillus</taxon>
    </lineage>
</organism>
<feature type="domain" description="Regulatory protein YycH-like" evidence="2">
    <location>
        <begin position="87"/>
        <end position="263"/>
    </location>
</feature>
<accession>A0A1I2QI68</accession>
<dbReference type="RefSeq" id="WP_093671052.1">
    <property type="nucleotide sequence ID" value="NZ_FOOY01000007.1"/>
</dbReference>
<keyword evidence="4" id="KW-1185">Reference proteome</keyword>
<keyword evidence="1" id="KW-0472">Membrane</keyword>